<accession>A0ABY6Z2F4</accession>
<proteinExistence type="predicted"/>
<name>A0ABY6Z2F4_9BACL</name>
<dbReference type="RefSeq" id="WP_268043702.1">
    <property type="nucleotide sequence ID" value="NZ_CP104064.1"/>
</dbReference>
<dbReference type="EMBL" id="CP104064">
    <property type="protein sequence ID" value="WAH36371.1"/>
    <property type="molecule type" value="Genomic_DNA"/>
</dbReference>
<organism evidence="1 2">
    <name type="scientific">Alicyclobacillus dauci</name>
    <dbReference type="NCBI Taxonomy" id="1475485"/>
    <lineage>
        <taxon>Bacteria</taxon>
        <taxon>Bacillati</taxon>
        <taxon>Bacillota</taxon>
        <taxon>Bacilli</taxon>
        <taxon>Bacillales</taxon>
        <taxon>Alicyclobacillaceae</taxon>
        <taxon>Alicyclobacillus</taxon>
    </lineage>
</organism>
<protein>
    <submittedName>
        <fullName evidence="1">Uncharacterized protein</fullName>
    </submittedName>
</protein>
<keyword evidence="2" id="KW-1185">Reference proteome</keyword>
<reference evidence="1" key="1">
    <citation type="submission" date="2022-08" db="EMBL/GenBank/DDBJ databases">
        <title>Alicyclobacillus dauci DSM2870, complete genome.</title>
        <authorList>
            <person name="Wang Q."/>
            <person name="Cai R."/>
            <person name="Wang Z."/>
        </authorList>
    </citation>
    <scope>NUCLEOTIDE SEQUENCE</scope>
    <source>
        <strain evidence="1">DSM 28700</strain>
    </source>
</reference>
<evidence type="ECO:0000313" key="2">
    <source>
        <dbReference type="Proteomes" id="UP001164803"/>
    </source>
</evidence>
<gene>
    <name evidence="1" type="ORF">NZD86_19415</name>
</gene>
<dbReference type="Proteomes" id="UP001164803">
    <property type="component" value="Chromosome"/>
</dbReference>
<evidence type="ECO:0000313" key="1">
    <source>
        <dbReference type="EMBL" id="WAH36371.1"/>
    </source>
</evidence>
<sequence length="105" mass="12365">MKKYFSDRLACDLLTAQFFDYFMSLNKVQALLRFTKTLRPDFGYAWLQAYKISRVETLIGFSTLLEAIGEVRLREFYSEQTYRNRKRLITEVASSVDNPFTGLKL</sequence>